<sequence>MTAAEHRTRVAVIGDVGGHLDELRAELIRLGADSASGALPADLIVVQVGDLVHRGPDSAGVVRLVDGYLNRQPEQWVQLAGNHEAQYLREPAFEWSEPLDKASARLLQQWWTSGLMRAAVALPTVDGDYLATHAGLTAGFWRDSLGQPSDARQAADLLNRLVDTDDDSLFRAGEMLGRPASTTAGPLWACAQTELLPSWMGERLPFNQIHGHTSLYDWHHERFRVGADLAQRTVLEPGSAHETTSLDGGHIVGIDPGHGRGPRQPWHAWVTELRPGSRSLPQSSGR</sequence>
<reference evidence="3 4" key="1">
    <citation type="submission" date="2015-03" db="EMBL/GenBank/DDBJ databases">
        <title>Luteipulveratus halotolerans sp. nov., a novel actinobacterium (Dermacoccaceae) from Sarawak, Malaysia.</title>
        <authorList>
            <person name="Juboi H."/>
            <person name="Basik A."/>
            <person name="Shamsul S.S."/>
            <person name="Arnold P."/>
            <person name="Schmitt E.K."/>
            <person name="Sanglier J.-J."/>
            <person name="Yeo T."/>
        </authorList>
    </citation>
    <scope>NUCLEOTIDE SEQUENCE [LARGE SCALE GENOMIC DNA]</scope>
    <source>
        <strain evidence="3 4">MN07-A0370</strain>
    </source>
</reference>
<dbReference type="RefSeq" id="WP_169787718.1">
    <property type="nucleotide sequence ID" value="NZ_CP011112.1"/>
</dbReference>
<dbReference type="AlphaFoldDB" id="A0A0K1JLG5"/>
<dbReference type="PATRIC" id="fig|571913.6.peg.3813"/>
<dbReference type="STRING" id="571913.VV02_18830"/>
<feature type="domain" description="Calcineurin-like phosphoesterase" evidence="2">
    <location>
        <begin position="9"/>
        <end position="144"/>
    </location>
</feature>
<evidence type="ECO:0000313" key="3">
    <source>
        <dbReference type="EMBL" id="AKU17418.1"/>
    </source>
</evidence>
<organism evidence="3 4">
    <name type="scientific">Luteipulveratus mongoliensis</name>
    <dbReference type="NCBI Taxonomy" id="571913"/>
    <lineage>
        <taxon>Bacteria</taxon>
        <taxon>Bacillati</taxon>
        <taxon>Actinomycetota</taxon>
        <taxon>Actinomycetes</taxon>
        <taxon>Micrococcales</taxon>
        <taxon>Dermacoccaceae</taxon>
        <taxon>Luteipulveratus</taxon>
    </lineage>
</organism>
<dbReference type="EMBL" id="CP011112">
    <property type="protein sequence ID" value="AKU17418.1"/>
    <property type="molecule type" value="Genomic_DNA"/>
</dbReference>
<gene>
    <name evidence="3" type="ORF">VV02_18830</name>
</gene>
<proteinExistence type="predicted"/>
<dbReference type="SUPFAM" id="SSF56300">
    <property type="entry name" value="Metallo-dependent phosphatases"/>
    <property type="match status" value="1"/>
</dbReference>
<dbReference type="InterPro" id="IPR050126">
    <property type="entry name" value="Ap4A_hydrolase"/>
</dbReference>
<evidence type="ECO:0000313" key="4">
    <source>
        <dbReference type="Proteomes" id="UP000066480"/>
    </source>
</evidence>
<dbReference type="Pfam" id="PF00149">
    <property type="entry name" value="Metallophos"/>
    <property type="match status" value="1"/>
</dbReference>
<dbReference type="Gene3D" id="3.60.21.10">
    <property type="match status" value="1"/>
</dbReference>
<dbReference type="GO" id="GO:0005737">
    <property type="term" value="C:cytoplasm"/>
    <property type="evidence" value="ECO:0007669"/>
    <property type="project" value="TreeGrafter"/>
</dbReference>
<dbReference type="GO" id="GO:0016791">
    <property type="term" value="F:phosphatase activity"/>
    <property type="evidence" value="ECO:0007669"/>
    <property type="project" value="TreeGrafter"/>
</dbReference>
<dbReference type="Proteomes" id="UP000066480">
    <property type="component" value="Chromosome"/>
</dbReference>
<dbReference type="InterPro" id="IPR029052">
    <property type="entry name" value="Metallo-depent_PP-like"/>
</dbReference>
<dbReference type="PANTHER" id="PTHR42850:SF4">
    <property type="entry name" value="ZINC-DEPENDENT ENDOPOLYPHOSPHATASE"/>
    <property type="match status" value="1"/>
</dbReference>
<protein>
    <recommendedName>
        <fullName evidence="2">Calcineurin-like phosphoesterase domain-containing protein</fullName>
    </recommendedName>
</protein>
<feature type="region of interest" description="Disordered" evidence="1">
    <location>
        <begin position="238"/>
        <end position="264"/>
    </location>
</feature>
<dbReference type="PANTHER" id="PTHR42850">
    <property type="entry name" value="METALLOPHOSPHOESTERASE"/>
    <property type="match status" value="1"/>
</dbReference>
<keyword evidence="4" id="KW-1185">Reference proteome</keyword>
<evidence type="ECO:0000259" key="2">
    <source>
        <dbReference type="Pfam" id="PF00149"/>
    </source>
</evidence>
<dbReference type="InterPro" id="IPR004843">
    <property type="entry name" value="Calcineurin-like_PHP"/>
</dbReference>
<evidence type="ECO:0000256" key="1">
    <source>
        <dbReference type="SAM" id="MobiDB-lite"/>
    </source>
</evidence>
<name>A0A0K1JLG5_9MICO</name>
<dbReference type="KEGG" id="lmoi:VV02_18830"/>
<accession>A0A0K1JLG5</accession>